<comment type="cofactor">
    <cofactor evidence="1">
        <name>Fe(2+)</name>
        <dbReference type="ChEBI" id="CHEBI:29033"/>
    </cofactor>
</comment>
<evidence type="ECO:0000256" key="1">
    <source>
        <dbReference type="ARBA" id="ARBA00001954"/>
    </source>
</evidence>
<evidence type="ECO:0000256" key="2">
    <source>
        <dbReference type="ARBA" id="ARBA00022723"/>
    </source>
</evidence>
<comment type="caution">
    <text evidence="5">The sequence shown here is derived from an EMBL/GenBank/DDBJ whole genome shotgun (WGS) entry which is preliminary data.</text>
</comment>
<dbReference type="PANTHER" id="PTHR13096:SF8">
    <property type="entry name" value="RIBOSOMAL OXYGENASE 1"/>
    <property type="match status" value="1"/>
</dbReference>
<dbReference type="InterPro" id="IPR003347">
    <property type="entry name" value="JmjC_dom"/>
</dbReference>
<sequence length="397" mass="44984">MTVLSSLLSPYSLEQFWAENWTKRAILIPGKTGDKFAHLFSWQDLNHLLNYHQIPYPDLRFAQDGSSLPAAKTEKWLELLEQGATLIINSVHSRMPKLEQLVAQIREETGHRSHINLYCSPRSEQGFNCHYDSHEVLILQIAGDKEWFVFPETIATPISSMRSSDQIPPDVPPYLQCILKPGDLLYIPRGHWHYAIACGTPSDDDFSPSLHLTLGISCQTGLDWIGWLQEELQESPEWRENLPVITPEDKSTVETHLQQLRDRLITWLQTPEAIQKYLHYLGYCDRPPLPLSLPHQLGSQIFAQGLETRFISSPLHPVQIVATTDQQTQIIIGTKQATVKGLPTELVEKLFRPKGFTLLDLAEWSPNLDVETAVIPLLTQLVTQGLLQVDPSGEIEA</sequence>
<dbReference type="SMART" id="SM00558">
    <property type="entry name" value="JmjC"/>
    <property type="match status" value="1"/>
</dbReference>
<dbReference type="InterPro" id="IPR039994">
    <property type="entry name" value="NO66-like"/>
</dbReference>
<dbReference type="SUPFAM" id="SSF51197">
    <property type="entry name" value="Clavaminate synthase-like"/>
    <property type="match status" value="1"/>
</dbReference>
<accession>A0ABT7AW90</accession>
<name>A0ABT7AW90_9CYAN</name>
<feature type="domain" description="JmjC" evidence="4">
    <location>
        <begin position="43"/>
        <end position="233"/>
    </location>
</feature>
<gene>
    <name evidence="5" type="ORF">PMG71_17160</name>
</gene>
<evidence type="ECO:0000256" key="3">
    <source>
        <dbReference type="ARBA" id="ARBA00023004"/>
    </source>
</evidence>
<keyword evidence="3" id="KW-0408">Iron</keyword>
<keyword evidence="2" id="KW-0479">Metal-binding</keyword>
<dbReference type="Proteomes" id="UP001235303">
    <property type="component" value="Unassembled WGS sequence"/>
</dbReference>
<dbReference type="EMBL" id="JAQOSP010000107">
    <property type="protein sequence ID" value="MDJ1171160.1"/>
    <property type="molecule type" value="Genomic_DNA"/>
</dbReference>
<reference evidence="5 6" key="1">
    <citation type="submission" date="2023-01" db="EMBL/GenBank/DDBJ databases">
        <title>Novel diversity within Roseofilum (Cyanobacteria; Desertifilaceae) from marine benthic mats with descriptions of four novel species.</title>
        <authorList>
            <person name="Wang Y."/>
            <person name="Berthold D.E."/>
            <person name="Hu J."/>
            <person name="Lefler F.W."/>
            <person name="Laughinghouse H.D. IV."/>
        </authorList>
    </citation>
    <scope>NUCLEOTIDE SEQUENCE [LARGE SCALE GENOMIC DNA]</scope>
    <source>
        <strain evidence="5 6">BLCC-M154</strain>
    </source>
</reference>
<dbReference type="PANTHER" id="PTHR13096">
    <property type="entry name" value="MINA53 MYC INDUCED NUCLEAR ANTIGEN"/>
    <property type="match status" value="1"/>
</dbReference>
<organism evidence="5 6">
    <name type="scientific">Roseofilum acuticapitatum BLCC-M154</name>
    <dbReference type="NCBI Taxonomy" id="3022444"/>
    <lineage>
        <taxon>Bacteria</taxon>
        <taxon>Bacillati</taxon>
        <taxon>Cyanobacteriota</taxon>
        <taxon>Cyanophyceae</taxon>
        <taxon>Desertifilales</taxon>
        <taxon>Desertifilaceae</taxon>
        <taxon>Roseofilum</taxon>
        <taxon>Roseofilum acuticapitatum</taxon>
    </lineage>
</organism>
<protein>
    <submittedName>
        <fullName evidence="5">Cupin domain-containing protein</fullName>
    </submittedName>
</protein>
<evidence type="ECO:0000313" key="5">
    <source>
        <dbReference type="EMBL" id="MDJ1171160.1"/>
    </source>
</evidence>
<dbReference type="Pfam" id="PF08007">
    <property type="entry name" value="JmjC_2"/>
    <property type="match status" value="1"/>
</dbReference>
<dbReference type="Gene3D" id="2.60.120.650">
    <property type="entry name" value="Cupin"/>
    <property type="match status" value="1"/>
</dbReference>
<keyword evidence="6" id="KW-1185">Reference proteome</keyword>
<evidence type="ECO:0000313" key="6">
    <source>
        <dbReference type="Proteomes" id="UP001235303"/>
    </source>
</evidence>
<dbReference type="PROSITE" id="PS51184">
    <property type="entry name" value="JMJC"/>
    <property type="match status" value="1"/>
</dbReference>
<evidence type="ECO:0000259" key="4">
    <source>
        <dbReference type="PROSITE" id="PS51184"/>
    </source>
</evidence>
<dbReference type="RefSeq" id="WP_283754915.1">
    <property type="nucleotide sequence ID" value="NZ_JAQOSP010000107.1"/>
</dbReference>
<proteinExistence type="predicted"/>